<evidence type="ECO:0000313" key="2">
    <source>
        <dbReference type="Proteomes" id="UP000464468"/>
    </source>
</evidence>
<dbReference type="Proteomes" id="UP000464468">
    <property type="component" value="Chromosome"/>
</dbReference>
<reference evidence="1 2" key="1">
    <citation type="submission" date="2020-01" db="EMBL/GenBank/DDBJ databases">
        <title>Sphingomonas sp. C33 whole genome sequece.</title>
        <authorList>
            <person name="Park C."/>
        </authorList>
    </citation>
    <scope>NUCLEOTIDE SEQUENCE [LARGE SCALE GENOMIC DNA]</scope>
    <source>
        <strain evidence="1 2">C33</strain>
    </source>
</reference>
<keyword evidence="2" id="KW-1185">Reference proteome</keyword>
<dbReference type="Pfam" id="PF25209">
    <property type="entry name" value="Phage_capsid_4"/>
    <property type="match status" value="1"/>
</dbReference>
<proteinExistence type="predicted"/>
<accession>A0A7Z2S619</accession>
<sequence length="397" mass="43487">MLGRHEATPYTPEGLMAEIGRRYAQRDMGAPQFNRVTSEQPPAARLQARMADALYARMSGSEPSDQAREFMNMSLPRMARALLEEAGERTSHMSDFQAVEAAMRSQHTTSDFSNLMVQSGNRYLSDVFESAQSSLIQLARLRQDIPDFRRISSIEVSEFGTLPKVNEGGEIKHGTFRERAEGYQAETFGKIFGLSIQAIVNDTLGAFSDPLRIMARAAAETQAAQLVSLITANSGNGGLMADGLTLFHASRGNRAATGASISVSSLSEARTAMRQQKDVSGEVFMNVRPRFVVVGADQETAAEQFVMTINPSNSAQVNPHAGRYEVLVDPRLPLTQWRLFADPAVAPVLEHGYVNGYEGPQLAMREGFNILGNEYRVSMHWGCGLIDFRGAFLNPGA</sequence>
<dbReference type="KEGG" id="schy:GVO57_09355"/>
<name>A0A7Z2S619_9SPHN</name>
<dbReference type="RefSeq" id="WP_160592918.1">
    <property type="nucleotide sequence ID" value="NZ_CP047895.1"/>
</dbReference>
<evidence type="ECO:0000313" key="1">
    <source>
        <dbReference type="EMBL" id="QHL90988.1"/>
    </source>
</evidence>
<dbReference type="AlphaFoldDB" id="A0A7Z2S619"/>
<dbReference type="EMBL" id="CP047895">
    <property type="protein sequence ID" value="QHL90988.1"/>
    <property type="molecule type" value="Genomic_DNA"/>
</dbReference>
<gene>
    <name evidence="1" type="ORF">GVO57_09355</name>
</gene>
<protein>
    <submittedName>
        <fullName evidence="1">Peptidase U35</fullName>
    </submittedName>
</protein>
<organism evidence="1 2">
    <name type="scientific">Sphingomonas changnyeongensis</name>
    <dbReference type="NCBI Taxonomy" id="2698679"/>
    <lineage>
        <taxon>Bacteria</taxon>
        <taxon>Pseudomonadati</taxon>
        <taxon>Pseudomonadota</taxon>
        <taxon>Alphaproteobacteria</taxon>
        <taxon>Sphingomonadales</taxon>
        <taxon>Sphingomonadaceae</taxon>
        <taxon>Sphingomonas</taxon>
    </lineage>
</organism>